<accession>I0IJC4</accession>
<evidence type="ECO:0000313" key="3">
    <source>
        <dbReference type="EMBL" id="BAM05362.1"/>
    </source>
</evidence>
<dbReference type="Proteomes" id="UP000007881">
    <property type="component" value="Chromosome"/>
</dbReference>
<dbReference type="KEGG" id="phm:PSMK_32030"/>
<dbReference type="Pfam" id="PF13562">
    <property type="entry name" value="NTP_transf_4"/>
    <property type="match status" value="1"/>
</dbReference>
<reference evidence="3 4" key="1">
    <citation type="submission" date="2012-02" db="EMBL/GenBank/DDBJ databases">
        <title>Complete genome sequence of Phycisphaera mikurensis NBRC 102666.</title>
        <authorList>
            <person name="Ankai A."/>
            <person name="Hosoyama A."/>
            <person name="Terui Y."/>
            <person name="Sekine M."/>
            <person name="Fukai R."/>
            <person name="Kato Y."/>
            <person name="Nakamura S."/>
            <person name="Yamada-Narita S."/>
            <person name="Kawakoshi A."/>
            <person name="Fukunaga Y."/>
            <person name="Yamazaki S."/>
            <person name="Fujita N."/>
        </authorList>
    </citation>
    <scope>NUCLEOTIDE SEQUENCE [LARGE SCALE GENOMIC DNA]</scope>
    <source>
        <strain evidence="4">NBRC 102666 / KCTC 22515 / FYK2301M01</strain>
    </source>
</reference>
<evidence type="ECO:0000313" key="4">
    <source>
        <dbReference type="Proteomes" id="UP000007881"/>
    </source>
</evidence>
<keyword evidence="4" id="KW-1185">Reference proteome</keyword>
<dbReference type="Gene3D" id="2.160.10.10">
    <property type="entry name" value="Hexapeptide repeat proteins"/>
    <property type="match status" value="1"/>
</dbReference>
<dbReference type="AlphaFoldDB" id="I0IJC4"/>
<dbReference type="HOGENOM" id="CLU_055419_0_0_0"/>
<dbReference type="PANTHER" id="PTHR43584:SF8">
    <property type="entry name" value="N-ACETYLMURAMATE ALPHA-1-PHOSPHATE URIDYLYLTRANSFERASE"/>
    <property type="match status" value="1"/>
</dbReference>
<dbReference type="RefSeq" id="WP_014438565.1">
    <property type="nucleotide sequence ID" value="NC_017080.1"/>
</dbReference>
<dbReference type="PANTHER" id="PTHR43584">
    <property type="entry name" value="NUCLEOTIDYL TRANSFERASE"/>
    <property type="match status" value="1"/>
</dbReference>
<dbReference type="eggNOG" id="COG1207">
    <property type="taxonomic scope" value="Bacteria"/>
</dbReference>
<sequence length="421" mass="42153">MTHPVDAAPDDAPIRPLWLFDDGLGRFGPLTDLRPAFELPAGGRTLRRRQEGRLGRRAAAVWVPGGLAALQAEREAGAGGGAAVNPEAPPEGAVLAVNGRWDGLDAAVARRLAGLGVGEALVDADGAVLGVVAAAAAAAAWAASGFAGVPEGCRAAGRLGEAAAVRRPWDLLDRLALGLAVDADAWLPGGPDEDDPARGEGVHAHPEASIHPSAVIDGGAGPVVIEAGAAVQALAVIIGPVWIGRGVVVAPHTQLRGPVALGLGGKVGGEVKAAIVGAHSNKAHGGYLGDAVVGAWCNFGAGTTASNLKNTYGPVRVKLAADADREDTGRSSQGPIVGDFVKTAIGTRLPTGCCVGTGACLAGSAIAPSFVPPMTFTTDAGPAAMREEAFLTAVGRQLARRDRTPGPALAARLRALLRGSG</sequence>
<dbReference type="GO" id="GO:0016746">
    <property type="term" value="F:acyltransferase activity"/>
    <property type="evidence" value="ECO:0007669"/>
    <property type="project" value="UniProtKB-KW"/>
</dbReference>
<dbReference type="EC" id="2.3.1.-" evidence="3"/>
<keyword evidence="1 3" id="KW-0808">Transferase</keyword>
<evidence type="ECO:0000256" key="1">
    <source>
        <dbReference type="ARBA" id="ARBA00022679"/>
    </source>
</evidence>
<gene>
    <name evidence="3" type="ordered locus">PSMK_32030</name>
</gene>
<dbReference type="SUPFAM" id="SSF51161">
    <property type="entry name" value="Trimeric LpxA-like enzymes"/>
    <property type="match status" value="1"/>
</dbReference>
<organism evidence="3 4">
    <name type="scientific">Phycisphaera mikurensis (strain NBRC 102666 / KCTC 22515 / FYK2301M01)</name>
    <dbReference type="NCBI Taxonomy" id="1142394"/>
    <lineage>
        <taxon>Bacteria</taxon>
        <taxon>Pseudomonadati</taxon>
        <taxon>Planctomycetota</taxon>
        <taxon>Phycisphaerae</taxon>
        <taxon>Phycisphaerales</taxon>
        <taxon>Phycisphaeraceae</taxon>
        <taxon>Phycisphaera</taxon>
    </lineage>
</organism>
<name>I0IJC4_PHYMF</name>
<dbReference type="NCBIfam" id="TIGR03991">
    <property type="entry name" value="alt_bact_glmU"/>
    <property type="match status" value="1"/>
</dbReference>
<dbReference type="GO" id="GO:0016779">
    <property type="term" value="F:nucleotidyltransferase activity"/>
    <property type="evidence" value="ECO:0007669"/>
    <property type="project" value="UniProtKB-ARBA"/>
</dbReference>
<dbReference type="EMBL" id="AP012338">
    <property type="protein sequence ID" value="BAM05362.1"/>
    <property type="molecule type" value="Genomic_DNA"/>
</dbReference>
<keyword evidence="2 3" id="KW-0012">Acyltransferase</keyword>
<proteinExistence type="predicted"/>
<dbReference type="InterPro" id="IPR050065">
    <property type="entry name" value="GlmU-like"/>
</dbReference>
<evidence type="ECO:0000256" key="2">
    <source>
        <dbReference type="ARBA" id="ARBA00023315"/>
    </source>
</evidence>
<dbReference type="STRING" id="1142394.PSMK_32030"/>
<protein>
    <submittedName>
        <fullName evidence="3">Putative acetyltransferase</fullName>
        <ecNumber evidence="3">2.3.1.-</ecNumber>
    </submittedName>
</protein>
<dbReference type="InterPro" id="IPR011004">
    <property type="entry name" value="Trimer_LpxA-like_sf"/>
</dbReference>
<dbReference type="InterPro" id="IPR023917">
    <property type="entry name" value="Bifunctiontional_GlmU_bac-type"/>
</dbReference>